<dbReference type="Proteomes" id="UP000809337">
    <property type="component" value="Unassembled WGS sequence"/>
</dbReference>
<dbReference type="EMBL" id="JAFBWN010000035">
    <property type="protein sequence ID" value="MBM2357382.1"/>
    <property type="molecule type" value="Genomic_DNA"/>
</dbReference>
<dbReference type="PANTHER" id="PTHR42941">
    <property type="entry name" value="SLL1037 PROTEIN"/>
    <property type="match status" value="1"/>
</dbReference>
<dbReference type="NCBIfam" id="TIGR02122">
    <property type="entry name" value="TRAP_TAXI"/>
    <property type="match status" value="1"/>
</dbReference>
<reference evidence="1" key="1">
    <citation type="submission" date="2021-01" db="EMBL/GenBank/DDBJ databases">
        <title>Diatom-associated Roseobacters Show Island Model of Population Structure.</title>
        <authorList>
            <person name="Qu L."/>
            <person name="Feng X."/>
            <person name="Chen Y."/>
            <person name="Li L."/>
            <person name="Wang X."/>
            <person name="Hu Z."/>
            <person name="Wang H."/>
            <person name="Luo H."/>
        </authorList>
    </citation>
    <scope>NUCLEOTIDE SEQUENCE</scope>
    <source>
        <strain evidence="1">SM26-45</strain>
    </source>
</reference>
<comment type="caution">
    <text evidence="1">The sequence shown here is derived from an EMBL/GenBank/DDBJ whole genome shotgun (WGS) entry which is preliminary data.</text>
</comment>
<dbReference type="InterPro" id="IPR011852">
    <property type="entry name" value="TRAP_TAXI"/>
</dbReference>
<dbReference type="RefSeq" id="WP_224557628.1">
    <property type="nucleotide sequence ID" value="NZ_CP086806.1"/>
</dbReference>
<evidence type="ECO:0000313" key="1">
    <source>
        <dbReference type="EMBL" id="MBM2357382.1"/>
    </source>
</evidence>
<dbReference type="SUPFAM" id="SSF53850">
    <property type="entry name" value="Periplasmic binding protein-like II"/>
    <property type="match status" value="1"/>
</dbReference>
<protein>
    <submittedName>
        <fullName evidence="1">TAXI family TRAP transporter solute-binding subunit</fullName>
    </submittedName>
</protein>
<accession>A0A9Q2N8H8</accession>
<name>A0A9Q2N8H8_9RHOB</name>
<gene>
    <name evidence="1" type="ORF">JQX14_22790</name>
</gene>
<dbReference type="Pfam" id="PF16868">
    <property type="entry name" value="NMT1_3"/>
    <property type="match status" value="1"/>
</dbReference>
<organism evidence="1 2">
    <name type="scientific">Pseudosulfitobacter pseudonitzschiae</name>
    <dbReference type="NCBI Taxonomy" id="1402135"/>
    <lineage>
        <taxon>Bacteria</taxon>
        <taxon>Pseudomonadati</taxon>
        <taxon>Pseudomonadota</taxon>
        <taxon>Alphaproteobacteria</taxon>
        <taxon>Rhodobacterales</taxon>
        <taxon>Roseobacteraceae</taxon>
        <taxon>Pseudosulfitobacter</taxon>
    </lineage>
</organism>
<evidence type="ECO:0000313" key="2">
    <source>
        <dbReference type="Proteomes" id="UP000809337"/>
    </source>
</evidence>
<dbReference type="Gene3D" id="3.40.190.10">
    <property type="entry name" value="Periplasmic binding protein-like II"/>
    <property type="match status" value="2"/>
</dbReference>
<dbReference type="AlphaFoldDB" id="A0A9Q2N8H8"/>
<proteinExistence type="predicted"/>
<dbReference type="PANTHER" id="PTHR42941:SF1">
    <property type="entry name" value="SLL1037 PROTEIN"/>
    <property type="match status" value="1"/>
</dbReference>
<sequence>MKRREILVALGATTLVAALAGPGLAQERLAMGATFSSSSYYTYQVGIANYLNSTVEGLDLSVQELGGGEVSTQALLRGEIDMGIATTSSDYAAVNGEAPFEGTSDTLRTLYFFAPTPINFVVDAASNVQSLSDLKGVKFNPGGRGTSTERQVDMILAVLGIEPALERAEGSDALDAFQNRRIDGFVKLGLHPDGYIQQAAASRDIRILSMTPEEQQKVSEAYGFLAPATMNPGAFYGSEGEIATVQTAIGINTTADLDEKIAYNIAKAIFSEAGKTAEVEVYAPGESIDTAQLTLDVAVAPLHPGVIRYLEEAGYTVPEKLKP</sequence>